<dbReference type="SMART" id="SM00367">
    <property type="entry name" value="LRR_CC"/>
    <property type="match status" value="5"/>
</dbReference>
<dbReference type="GO" id="GO:0005930">
    <property type="term" value="C:axoneme"/>
    <property type="evidence" value="ECO:0007669"/>
    <property type="project" value="UniProtKB-SubCell"/>
</dbReference>
<organism evidence="5">
    <name type="scientific">Volvox carteri f. nagariensis</name>
    <dbReference type="NCBI Taxonomy" id="3068"/>
    <lineage>
        <taxon>Eukaryota</taxon>
        <taxon>Viridiplantae</taxon>
        <taxon>Chlorophyta</taxon>
        <taxon>core chlorophytes</taxon>
        <taxon>Chlorophyceae</taxon>
        <taxon>CS clade</taxon>
        <taxon>Chlamydomonadales</taxon>
        <taxon>Volvocaceae</taxon>
        <taxon>Volvox</taxon>
    </lineage>
</organism>
<accession>D8U6K1</accession>
<reference evidence="4 5" key="1">
    <citation type="journal article" date="2010" name="Science">
        <title>Genomic analysis of organismal complexity in the multicellular green alga Volvox carteri.</title>
        <authorList>
            <person name="Prochnik S.E."/>
            <person name="Umen J."/>
            <person name="Nedelcu A.M."/>
            <person name="Hallmann A."/>
            <person name="Miller S.M."/>
            <person name="Nishii I."/>
            <person name="Ferris P."/>
            <person name="Kuo A."/>
            <person name="Mitros T."/>
            <person name="Fritz-Laylin L.K."/>
            <person name="Hellsten U."/>
            <person name="Chapman J."/>
            <person name="Simakov O."/>
            <person name="Rensing S.A."/>
            <person name="Terry A."/>
            <person name="Pangilinan J."/>
            <person name="Kapitonov V."/>
            <person name="Jurka J."/>
            <person name="Salamov A."/>
            <person name="Shapiro H."/>
            <person name="Schmutz J."/>
            <person name="Grimwood J."/>
            <person name="Lindquist E."/>
            <person name="Lucas S."/>
            <person name="Grigoriev I.V."/>
            <person name="Schmitt R."/>
            <person name="Kirk D."/>
            <person name="Rokhsar D.S."/>
        </authorList>
    </citation>
    <scope>NUCLEOTIDE SEQUENCE [LARGE SCALE GENOMIC DNA]</scope>
    <source>
        <strain evidence="5">f. Nagariensis / Eve</strain>
    </source>
</reference>
<feature type="domain" description="F-box/LRR-repeat protein 15-like leucin rich repeat" evidence="3">
    <location>
        <begin position="283"/>
        <end position="431"/>
    </location>
</feature>
<dbReference type="OrthoDB" id="550575at2759"/>
<evidence type="ECO:0000259" key="2">
    <source>
        <dbReference type="Pfam" id="PF00646"/>
    </source>
</evidence>
<feature type="domain" description="F-box" evidence="2">
    <location>
        <begin position="16"/>
        <end position="53"/>
    </location>
</feature>
<dbReference type="InterPro" id="IPR001810">
    <property type="entry name" value="F-box_dom"/>
</dbReference>
<evidence type="ECO:0000313" key="4">
    <source>
        <dbReference type="EMBL" id="EFJ44728.1"/>
    </source>
</evidence>
<evidence type="ECO:0000256" key="1">
    <source>
        <dbReference type="ARBA" id="ARBA00004430"/>
    </source>
</evidence>
<dbReference type="InterPro" id="IPR032675">
    <property type="entry name" value="LRR_dom_sf"/>
</dbReference>
<dbReference type="Pfam" id="PF25372">
    <property type="entry name" value="DUF7885"/>
    <property type="match status" value="1"/>
</dbReference>
<dbReference type="KEGG" id="vcn:VOLCADRAFT_121287"/>
<dbReference type="Gene3D" id="3.80.10.10">
    <property type="entry name" value="Ribonuclease Inhibitor"/>
    <property type="match status" value="2"/>
</dbReference>
<keyword evidence="5" id="KW-1185">Reference proteome</keyword>
<dbReference type="Proteomes" id="UP000001058">
    <property type="component" value="Unassembled WGS sequence"/>
</dbReference>
<dbReference type="RefSeq" id="XP_002954304.1">
    <property type="nucleotide sequence ID" value="XM_002954258.1"/>
</dbReference>
<dbReference type="InParanoid" id="D8U6K1"/>
<dbReference type="STRING" id="3068.D8U6K1"/>
<dbReference type="InterPro" id="IPR057207">
    <property type="entry name" value="FBXL15_LRR"/>
</dbReference>
<dbReference type="GeneID" id="9624079"/>
<comment type="subcellular location">
    <subcellularLocation>
        <location evidence="1">Cytoplasm</location>
        <location evidence="1">Cytoskeleton</location>
        <location evidence="1">Cilium axoneme</location>
    </subcellularLocation>
</comment>
<sequence>MSSLGSSQQDAPSVFRLPDFVWESIICRLRTHHRAKLRGACRKFRTLVNNTVKKVKLDPTHSEDALHWQLHSRFPSLEHVEVIKPSDVDCFTDQTFAQLALKDLSRLPGLTSLNLEHCTQLTVAGMAALALACPQVCQLCTSDVMLLALGRLPDLAKLRLQCCKHCDEVALAYLSDLKRLTALELEDYGQALRQVLNKIYEGKTALLNWVTGMTGLTHVDIQRVDVSGEELQRFTALTGLVHLGVGDLNLECSGRGGELDHPLPLLSVTKLVSHNILYEAHLRTTFPSLRALSCDSTDSSLKNIAEITSLVNLFLWDNPVDSISDVGLAGLSGLRRLETFRLEGSGAVTDSGWVDFTSAHSALTKIDLAKCPNITDIGFILSIRNLSRLERVSFTECPLIDTRTLAALLAFCPKLELLELQDCDSVSLASLRNLLSTASHPDLELVYRKGRSMRTMHCCR</sequence>
<dbReference type="SUPFAM" id="SSF52058">
    <property type="entry name" value="L domain-like"/>
    <property type="match status" value="1"/>
</dbReference>
<dbReference type="Pfam" id="PF00646">
    <property type="entry name" value="F-box"/>
    <property type="match status" value="1"/>
</dbReference>
<dbReference type="GO" id="GO:0031146">
    <property type="term" value="P:SCF-dependent proteasomal ubiquitin-dependent protein catabolic process"/>
    <property type="evidence" value="ECO:0007669"/>
    <property type="project" value="TreeGrafter"/>
</dbReference>
<evidence type="ECO:0008006" key="6">
    <source>
        <dbReference type="Google" id="ProtNLM"/>
    </source>
</evidence>
<dbReference type="EMBL" id="GL378362">
    <property type="protein sequence ID" value="EFJ44728.1"/>
    <property type="molecule type" value="Genomic_DNA"/>
</dbReference>
<protein>
    <recommendedName>
        <fullName evidence="6">F-box domain-containing protein</fullName>
    </recommendedName>
</protein>
<dbReference type="InterPro" id="IPR006553">
    <property type="entry name" value="Leu-rich_rpt_Cys-con_subtyp"/>
</dbReference>
<proteinExistence type="predicted"/>
<evidence type="ECO:0000313" key="5">
    <source>
        <dbReference type="Proteomes" id="UP000001058"/>
    </source>
</evidence>
<dbReference type="GO" id="GO:0019005">
    <property type="term" value="C:SCF ubiquitin ligase complex"/>
    <property type="evidence" value="ECO:0007669"/>
    <property type="project" value="TreeGrafter"/>
</dbReference>
<dbReference type="PANTHER" id="PTHR13318">
    <property type="entry name" value="PARTNER OF PAIRED, ISOFORM B-RELATED"/>
    <property type="match status" value="1"/>
</dbReference>
<dbReference type="eggNOG" id="KOG4341">
    <property type="taxonomic scope" value="Eukaryota"/>
</dbReference>
<evidence type="ECO:0000259" key="3">
    <source>
        <dbReference type="Pfam" id="PF25372"/>
    </source>
</evidence>
<dbReference type="PANTHER" id="PTHR13318:SF190">
    <property type="entry name" value="PARTNER OF PAIRED, ISOFORM B"/>
    <property type="match status" value="1"/>
</dbReference>
<gene>
    <name evidence="4" type="ORF">VOLCADRAFT_121287</name>
</gene>
<dbReference type="AlphaFoldDB" id="D8U6K1"/>
<name>D8U6K1_VOLCA</name>